<dbReference type="InterPro" id="IPR051466">
    <property type="entry name" value="D-amino_acid_metab_enzyme"/>
</dbReference>
<evidence type="ECO:0000256" key="2">
    <source>
        <dbReference type="ARBA" id="ARBA00023239"/>
    </source>
</evidence>
<dbReference type="Gene3D" id="3.20.20.10">
    <property type="entry name" value="Alanine racemase"/>
    <property type="match status" value="1"/>
</dbReference>
<accession>A0ABT7PG83</accession>
<dbReference type="SUPFAM" id="SSF51419">
    <property type="entry name" value="PLP-binding barrel"/>
    <property type="match status" value="1"/>
</dbReference>
<dbReference type="Gene3D" id="2.40.37.20">
    <property type="entry name" value="D-serine dehydratase-like domain"/>
    <property type="match status" value="1"/>
</dbReference>
<name>A0ABT7PG83_9BACT</name>
<sequence>MRWFKIENEHEVPSPSLLIDVERVKRNLRRMLQWTGDRDPSVLRPHVKTHKLPQIVQLKRDAGIAKFKTSTIAECEMTAGAGGEDILMAYQPVGPNIDRFLDLIETFPATRFSTIVDCLKIAQQLADAAKGRRRTIDVYLDINVGMNRTGIVVGELAEQVYRFICESPQLRAMGIHAYDGHIHHHDKDTVVRMMEDAFTPVWQWRQKLEADGLSIPKVVGCGTPTSELMLRKNVDVDVEVSAGTSVLWDAGQPTFSPPMEFENAALILARVISCPTENTIGIDVGHKAVAAEMQPPRILFEGLEDAEFVMQNEEHLVLRSNRAGDYPVGRTLYGMPVHICPTVALYDHVWRVEGGLAIERWPVTGRARRISL</sequence>
<dbReference type="InterPro" id="IPR001608">
    <property type="entry name" value="Ala_racemase_N"/>
</dbReference>
<dbReference type="PANTHER" id="PTHR28004:SF2">
    <property type="entry name" value="D-SERINE DEHYDRATASE"/>
    <property type="match status" value="1"/>
</dbReference>
<dbReference type="InterPro" id="IPR029066">
    <property type="entry name" value="PLP-binding_barrel"/>
</dbReference>
<organism evidence="4 5">
    <name type="scientific">Roseiconus lacunae</name>
    <dbReference type="NCBI Taxonomy" id="2605694"/>
    <lineage>
        <taxon>Bacteria</taxon>
        <taxon>Pseudomonadati</taxon>
        <taxon>Planctomycetota</taxon>
        <taxon>Planctomycetia</taxon>
        <taxon>Pirellulales</taxon>
        <taxon>Pirellulaceae</taxon>
        <taxon>Roseiconus</taxon>
    </lineage>
</organism>
<dbReference type="InterPro" id="IPR026956">
    <property type="entry name" value="D-ser_dehydrat-like_dom"/>
</dbReference>
<dbReference type="InterPro" id="IPR042208">
    <property type="entry name" value="D-ser_dehydrat-like_sf"/>
</dbReference>
<dbReference type="RefSeq" id="WP_289162992.1">
    <property type="nucleotide sequence ID" value="NZ_JASZZN010000005.1"/>
</dbReference>
<reference evidence="4 5" key="1">
    <citation type="submission" date="2023-06" db="EMBL/GenBank/DDBJ databases">
        <title>Roseiconus lacunae JC819 isolated from Gulf of Mannar region, Tamil Nadu.</title>
        <authorList>
            <person name="Pk S."/>
            <person name="Ch S."/>
            <person name="Ch V.R."/>
        </authorList>
    </citation>
    <scope>NUCLEOTIDE SEQUENCE [LARGE SCALE GENOMIC DNA]</scope>
    <source>
        <strain evidence="4 5">JC819</strain>
    </source>
</reference>
<feature type="domain" description="D-serine dehydratase-like" evidence="3">
    <location>
        <begin position="264"/>
        <end position="353"/>
    </location>
</feature>
<protein>
    <submittedName>
        <fullName evidence="4">D-TA family PLP-dependent enzyme</fullName>
    </submittedName>
</protein>
<evidence type="ECO:0000259" key="3">
    <source>
        <dbReference type="SMART" id="SM01119"/>
    </source>
</evidence>
<dbReference type="Pfam" id="PF14031">
    <property type="entry name" value="D-ser_dehydrat"/>
    <property type="match status" value="1"/>
</dbReference>
<proteinExistence type="inferred from homology"/>
<evidence type="ECO:0000256" key="1">
    <source>
        <dbReference type="ARBA" id="ARBA00005323"/>
    </source>
</evidence>
<keyword evidence="2" id="KW-0456">Lyase</keyword>
<dbReference type="SMART" id="SM01119">
    <property type="entry name" value="D-ser_dehydrat"/>
    <property type="match status" value="1"/>
</dbReference>
<dbReference type="PANTHER" id="PTHR28004">
    <property type="entry name" value="ZGC:162816-RELATED"/>
    <property type="match status" value="1"/>
</dbReference>
<gene>
    <name evidence="4" type="ORF">QTN89_08650</name>
</gene>
<dbReference type="Pfam" id="PF01168">
    <property type="entry name" value="Ala_racemase_N"/>
    <property type="match status" value="1"/>
</dbReference>
<dbReference type="Proteomes" id="UP001239462">
    <property type="component" value="Unassembled WGS sequence"/>
</dbReference>
<keyword evidence="5" id="KW-1185">Reference proteome</keyword>
<dbReference type="EMBL" id="JASZZN010000005">
    <property type="protein sequence ID" value="MDM4015494.1"/>
    <property type="molecule type" value="Genomic_DNA"/>
</dbReference>
<evidence type="ECO:0000313" key="4">
    <source>
        <dbReference type="EMBL" id="MDM4015494.1"/>
    </source>
</evidence>
<comment type="caution">
    <text evidence="4">The sequence shown here is derived from an EMBL/GenBank/DDBJ whole genome shotgun (WGS) entry which is preliminary data.</text>
</comment>
<comment type="similarity">
    <text evidence="1">Belongs to the DSD1 family.</text>
</comment>
<dbReference type="CDD" id="cd06821">
    <property type="entry name" value="PLPDE_III_D-TA"/>
    <property type="match status" value="1"/>
</dbReference>
<evidence type="ECO:0000313" key="5">
    <source>
        <dbReference type="Proteomes" id="UP001239462"/>
    </source>
</evidence>